<gene>
    <name evidence="5" type="ordered locus">DEFDS_0036</name>
</gene>
<evidence type="ECO:0000256" key="3">
    <source>
        <dbReference type="ARBA" id="ARBA00018111"/>
    </source>
</evidence>
<proteinExistence type="inferred from homology"/>
<dbReference type="InterPro" id="IPR036388">
    <property type="entry name" value="WH-like_DNA-bd_sf"/>
</dbReference>
<name>D3PAC5_DEFDS</name>
<evidence type="ECO:0000313" key="5">
    <source>
        <dbReference type="EMBL" id="BAI79548.1"/>
    </source>
</evidence>
<evidence type="ECO:0000256" key="1">
    <source>
        <dbReference type="ARBA" id="ARBA00004496"/>
    </source>
</evidence>
<dbReference type="GO" id="GO:0006282">
    <property type="term" value="P:regulation of DNA repair"/>
    <property type="evidence" value="ECO:0007669"/>
    <property type="project" value="InterPro"/>
</dbReference>
<dbReference type="InterPro" id="IPR003783">
    <property type="entry name" value="Regulatory_RecX"/>
</dbReference>
<dbReference type="Proteomes" id="UP000001520">
    <property type="component" value="Chromosome"/>
</dbReference>
<evidence type="ECO:0000256" key="2">
    <source>
        <dbReference type="ARBA" id="ARBA00009695"/>
    </source>
</evidence>
<dbReference type="HOGENOM" id="CLU_066607_3_3_0"/>
<dbReference type="EMBL" id="AP011529">
    <property type="protein sequence ID" value="BAI79548.1"/>
    <property type="molecule type" value="Genomic_DNA"/>
</dbReference>
<organism evidence="5 6">
    <name type="scientific">Deferribacter desulfuricans (strain DSM 14783 / JCM 11476 / NBRC 101012 / SSM1)</name>
    <dbReference type="NCBI Taxonomy" id="639282"/>
    <lineage>
        <taxon>Bacteria</taxon>
        <taxon>Pseudomonadati</taxon>
        <taxon>Deferribacterota</taxon>
        <taxon>Deferribacteres</taxon>
        <taxon>Deferribacterales</taxon>
        <taxon>Deferribacteraceae</taxon>
        <taxon>Deferribacter</taxon>
    </lineage>
</organism>
<evidence type="ECO:0000313" key="6">
    <source>
        <dbReference type="Proteomes" id="UP000001520"/>
    </source>
</evidence>
<dbReference type="PANTHER" id="PTHR33602:SF1">
    <property type="entry name" value="REGULATORY PROTEIN RECX FAMILY PROTEIN"/>
    <property type="match status" value="1"/>
</dbReference>
<comment type="similarity">
    <text evidence="2">Belongs to the RecX family.</text>
</comment>
<dbReference type="AlphaFoldDB" id="D3PAC5"/>
<dbReference type="RefSeq" id="WP_013006796.1">
    <property type="nucleotide sequence ID" value="NC_013939.1"/>
</dbReference>
<comment type="subcellular location">
    <subcellularLocation>
        <location evidence="1">Cytoplasm</location>
    </subcellularLocation>
</comment>
<keyword evidence="6" id="KW-1185">Reference proteome</keyword>
<accession>D3PAC5</accession>
<dbReference type="STRING" id="639282.DEFDS_0036"/>
<reference evidence="5 6" key="1">
    <citation type="journal article" date="2010" name="DNA Res.">
        <title>Bacterial lifestyle in a deep-sea hydrothermal vent chimney revealed by the genome sequence of the thermophilic bacterium Deferribacter desulfuricans SSM1.</title>
        <authorList>
            <person name="Takaki Y."/>
            <person name="Shimamura S."/>
            <person name="Nakagawa S."/>
            <person name="Fukuhara Y."/>
            <person name="Horikawa H."/>
            <person name="Ankai A."/>
            <person name="Harada T."/>
            <person name="Hosoyama A."/>
            <person name="Oguchi A."/>
            <person name="Fukui S."/>
            <person name="Fujita N."/>
            <person name="Takami H."/>
            <person name="Takai K."/>
        </authorList>
    </citation>
    <scope>NUCLEOTIDE SEQUENCE [LARGE SCALE GENOMIC DNA]</scope>
    <source>
        <strain evidence="6">DSM 14783 / JCM 11476 / NBRC 101012 / SSM1</strain>
    </source>
</reference>
<sequence>MKKRSSTPEKYIFNLLAKKDYTKYELTQKLKNKFGINTEEINNILQRLEELQLIDDNRFKYRFILNKLLNGDGPYLIQQKLQQKGISVELNDIEDIAIKEGISLEKNAKNLILKKTSLINETDRLKLKKKTF</sequence>
<protein>
    <recommendedName>
        <fullName evidence="3">Regulatory protein RecX</fullName>
    </recommendedName>
</protein>
<evidence type="ECO:0000256" key="4">
    <source>
        <dbReference type="ARBA" id="ARBA00022490"/>
    </source>
</evidence>
<dbReference type="GO" id="GO:0005737">
    <property type="term" value="C:cytoplasm"/>
    <property type="evidence" value="ECO:0007669"/>
    <property type="project" value="UniProtKB-SubCell"/>
</dbReference>
<dbReference type="Gene3D" id="1.10.10.10">
    <property type="entry name" value="Winged helix-like DNA-binding domain superfamily/Winged helix DNA-binding domain"/>
    <property type="match status" value="2"/>
</dbReference>
<dbReference type="eggNOG" id="COG2137">
    <property type="taxonomic scope" value="Bacteria"/>
</dbReference>
<dbReference type="PANTHER" id="PTHR33602">
    <property type="entry name" value="REGULATORY PROTEIN RECX FAMILY PROTEIN"/>
    <property type="match status" value="1"/>
</dbReference>
<dbReference type="KEGG" id="ddf:DEFDS_0036"/>
<keyword evidence="4" id="KW-0963">Cytoplasm</keyword>